<evidence type="ECO:0000313" key="2">
    <source>
        <dbReference type="Proteomes" id="UP000218231"/>
    </source>
</evidence>
<proteinExistence type="predicted"/>
<organism evidence="1 2">
    <name type="scientific">Diploscapter pachys</name>
    <dbReference type="NCBI Taxonomy" id="2018661"/>
    <lineage>
        <taxon>Eukaryota</taxon>
        <taxon>Metazoa</taxon>
        <taxon>Ecdysozoa</taxon>
        <taxon>Nematoda</taxon>
        <taxon>Chromadorea</taxon>
        <taxon>Rhabditida</taxon>
        <taxon>Rhabditina</taxon>
        <taxon>Rhabditomorpha</taxon>
        <taxon>Rhabditoidea</taxon>
        <taxon>Rhabditidae</taxon>
        <taxon>Diploscapter</taxon>
    </lineage>
</organism>
<sequence length="68" mass="8514">MLRYGFTKRLSNFHKINKSYIHSVHYKFNFNNNNQHEHFNFDNDNNFFFNLNFNDDTTDDYNRRLKTE</sequence>
<gene>
    <name evidence="1" type="ORF">WR25_17858</name>
</gene>
<reference evidence="1 2" key="1">
    <citation type="journal article" date="2017" name="Curr. Biol.">
        <title>Genome architecture and evolution of a unichromosomal asexual nematode.</title>
        <authorList>
            <person name="Fradin H."/>
            <person name="Zegar C."/>
            <person name="Gutwein M."/>
            <person name="Lucas J."/>
            <person name="Kovtun M."/>
            <person name="Corcoran D."/>
            <person name="Baugh L.R."/>
            <person name="Kiontke K."/>
            <person name="Gunsalus K."/>
            <person name="Fitch D.H."/>
            <person name="Piano F."/>
        </authorList>
    </citation>
    <scope>NUCLEOTIDE SEQUENCE [LARGE SCALE GENOMIC DNA]</scope>
    <source>
        <strain evidence="1">PF1309</strain>
    </source>
</reference>
<comment type="caution">
    <text evidence="1">The sequence shown here is derived from an EMBL/GenBank/DDBJ whole genome shotgun (WGS) entry which is preliminary data.</text>
</comment>
<protein>
    <submittedName>
        <fullName evidence="1">Uncharacterized protein</fullName>
    </submittedName>
</protein>
<keyword evidence="2" id="KW-1185">Reference proteome</keyword>
<dbReference type="EMBL" id="LIAE01007773">
    <property type="protein sequence ID" value="PAV77105.1"/>
    <property type="molecule type" value="Genomic_DNA"/>
</dbReference>
<evidence type="ECO:0000313" key="1">
    <source>
        <dbReference type="EMBL" id="PAV77105.1"/>
    </source>
</evidence>
<dbReference type="Proteomes" id="UP000218231">
    <property type="component" value="Unassembled WGS sequence"/>
</dbReference>
<accession>A0A2A2KT46</accession>
<dbReference type="AlphaFoldDB" id="A0A2A2KT46"/>
<name>A0A2A2KT46_9BILA</name>